<keyword evidence="7 13" id="KW-0808">Transferase</keyword>
<evidence type="ECO:0000256" key="3">
    <source>
        <dbReference type="ARBA" id="ARBA00012071"/>
    </source>
</evidence>
<dbReference type="InterPro" id="IPR027417">
    <property type="entry name" value="P-loop_NTPase"/>
</dbReference>
<comment type="caution">
    <text evidence="14">The sequence shown here is derived from an EMBL/GenBank/DDBJ whole genome shotgun (WGS) entry which is preliminary data.</text>
</comment>
<accession>A0ABV4HVK5</accession>
<keyword evidence="8 13" id="KW-0547">Nucleotide-binding</keyword>
<dbReference type="Pfam" id="PF02606">
    <property type="entry name" value="LpxK"/>
    <property type="match status" value="1"/>
</dbReference>
<comment type="similarity">
    <text evidence="13">Belongs to the LpxK family.</text>
</comment>
<evidence type="ECO:0000256" key="11">
    <source>
        <dbReference type="ARBA" id="ARBA00023098"/>
    </source>
</evidence>
<dbReference type="GO" id="GO:0009029">
    <property type="term" value="F:lipid-A 4'-kinase activity"/>
    <property type="evidence" value="ECO:0007669"/>
    <property type="project" value="UniProtKB-EC"/>
</dbReference>
<keyword evidence="11 13" id="KW-0443">Lipid metabolism</keyword>
<evidence type="ECO:0000256" key="4">
    <source>
        <dbReference type="ARBA" id="ARBA00016436"/>
    </source>
</evidence>
<dbReference type="RefSeq" id="WP_370565827.1">
    <property type="nucleotide sequence ID" value="NZ_JBFWIB010000029.1"/>
</dbReference>
<evidence type="ECO:0000256" key="7">
    <source>
        <dbReference type="ARBA" id="ARBA00022679"/>
    </source>
</evidence>
<sequence length="332" mass="36191">MSRKRLQPPGYWFDGSRPPLPARLLAEAYAGAVASRRWLYDKGLLRRGGVDRPVIVVGNLIAGGSGKTPLVIALVERLRAAGRTPGVASRGYGRAQAEDALWVDAGTDPRRGGDEPVLIARRTGAKVRVDRDRLAAARALVAAGCDVVVCDDGLQHYRLRRDLEIEVIDGRRRYGNGLLLPAGPLREPAGRGGDCQFRVVNLGADEVGEAGFGEWSMRLRVDRAQPLQGGRPCPLRTFSGQRVHAVAGIGDPERFFATLREHGIAVVPHAFADHHRYVADDLRFGSDLPVLMTEKDAVKCLPFAGERHFSVPATAELPEAFWIALLDRLSHL</sequence>
<name>A0ABV4HVK5_9GAMM</name>
<protein>
    <recommendedName>
        <fullName evidence="4 13">Tetraacyldisaccharide 4'-kinase</fullName>
        <ecNumber evidence="3 13">2.7.1.130</ecNumber>
    </recommendedName>
    <alternativeName>
        <fullName evidence="12 13">Lipid A 4'-kinase</fullName>
    </alternativeName>
</protein>
<dbReference type="PANTHER" id="PTHR42724:SF1">
    <property type="entry name" value="TETRAACYLDISACCHARIDE 4'-KINASE, MITOCHONDRIAL-RELATED"/>
    <property type="match status" value="1"/>
</dbReference>
<keyword evidence="9 13" id="KW-0418">Kinase</keyword>
<evidence type="ECO:0000256" key="1">
    <source>
        <dbReference type="ARBA" id="ARBA00002274"/>
    </source>
</evidence>
<proteinExistence type="inferred from homology"/>
<dbReference type="NCBIfam" id="TIGR00682">
    <property type="entry name" value="lpxK"/>
    <property type="match status" value="1"/>
</dbReference>
<dbReference type="EC" id="2.7.1.130" evidence="3 13"/>
<feature type="binding site" evidence="13">
    <location>
        <begin position="61"/>
        <end position="68"/>
    </location>
    <ligand>
        <name>ATP</name>
        <dbReference type="ChEBI" id="CHEBI:30616"/>
    </ligand>
</feature>
<evidence type="ECO:0000256" key="12">
    <source>
        <dbReference type="ARBA" id="ARBA00029757"/>
    </source>
</evidence>
<evidence type="ECO:0000256" key="6">
    <source>
        <dbReference type="ARBA" id="ARBA00022556"/>
    </source>
</evidence>
<evidence type="ECO:0000256" key="10">
    <source>
        <dbReference type="ARBA" id="ARBA00022840"/>
    </source>
</evidence>
<dbReference type="SUPFAM" id="SSF52540">
    <property type="entry name" value="P-loop containing nucleoside triphosphate hydrolases"/>
    <property type="match status" value="1"/>
</dbReference>
<organism evidence="14 15">
    <name type="scientific">Luteimonas salinilitoris</name>
    <dbReference type="NCBI Taxonomy" id="3237697"/>
    <lineage>
        <taxon>Bacteria</taxon>
        <taxon>Pseudomonadati</taxon>
        <taxon>Pseudomonadota</taxon>
        <taxon>Gammaproteobacteria</taxon>
        <taxon>Lysobacterales</taxon>
        <taxon>Lysobacteraceae</taxon>
        <taxon>Luteimonas</taxon>
    </lineage>
</organism>
<keyword evidence="15" id="KW-1185">Reference proteome</keyword>
<evidence type="ECO:0000256" key="9">
    <source>
        <dbReference type="ARBA" id="ARBA00022777"/>
    </source>
</evidence>
<evidence type="ECO:0000256" key="5">
    <source>
        <dbReference type="ARBA" id="ARBA00022516"/>
    </source>
</evidence>
<evidence type="ECO:0000256" key="2">
    <source>
        <dbReference type="ARBA" id="ARBA00004870"/>
    </source>
</evidence>
<comment type="catalytic activity">
    <reaction evidence="13">
        <text>a lipid A disaccharide + ATP = a lipid IVA + ADP + H(+)</text>
        <dbReference type="Rhea" id="RHEA:67840"/>
        <dbReference type="ChEBI" id="CHEBI:15378"/>
        <dbReference type="ChEBI" id="CHEBI:30616"/>
        <dbReference type="ChEBI" id="CHEBI:176343"/>
        <dbReference type="ChEBI" id="CHEBI:176425"/>
        <dbReference type="ChEBI" id="CHEBI:456216"/>
        <dbReference type="EC" id="2.7.1.130"/>
    </reaction>
</comment>
<reference evidence="14 15" key="1">
    <citation type="submission" date="2024-07" db="EMBL/GenBank/DDBJ databases">
        <title>Luteimonas salilacus sp. nov., isolated from the shore soil of Salt Lake in Tibet of China.</title>
        <authorList>
            <person name="Zhang X."/>
            <person name="Li A."/>
        </authorList>
    </citation>
    <scope>NUCLEOTIDE SEQUENCE [LARGE SCALE GENOMIC DNA]</scope>
    <source>
        <strain evidence="14 15">B3-2-R+30</strain>
    </source>
</reference>
<keyword evidence="6 13" id="KW-0441">Lipid A biosynthesis</keyword>
<comment type="function">
    <text evidence="1 13">Transfers the gamma-phosphate of ATP to the 4'-position of a tetraacyldisaccharide 1-phosphate intermediate (termed DS-1-P) to form tetraacyldisaccharide 1,4'-bis-phosphate (lipid IVA).</text>
</comment>
<dbReference type="Proteomes" id="UP001566331">
    <property type="component" value="Unassembled WGS sequence"/>
</dbReference>
<dbReference type="HAMAP" id="MF_00409">
    <property type="entry name" value="LpxK"/>
    <property type="match status" value="1"/>
</dbReference>
<evidence type="ECO:0000313" key="14">
    <source>
        <dbReference type="EMBL" id="MEZ0476802.1"/>
    </source>
</evidence>
<keyword evidence="5 13" id="KW-0444">Lipid biosynthesis</keyword>
<evidence type="ECO:0000313" key="15">
    <source>
        <dbReference type="Proteomes" id="UP001566331"/>
    </source>
</evidence>
<comment type="pathway">
    <text evidence="2 13">Glycolipid biosynthesis; lipid IV(A) biosynthesis; lipid IV(A) from (3R)-3-hydroxytetradecanoyl-[acyl-carrier-protein] and UDP-N-acetyl-alpha-D-glucosamine: step 6/6.</text>
</comment>
<evidence type="ECO:0000256" key="13">
    <source>
        <dbReference type="HAMAP-Rule" id="MF_00409"/>
    </source>
</evidence>
<dbReference type="EMBL" id="JBFWIC010000052">
    <property type="protein sequence ID" value="MEZ0476802.1"/>
    <property type="molecule type" value="Genomic_DNA"/>
</dbReference>
<dbReference type="PANTHER" id="PTHR42724">
    <property type="entry name" value="TETRAACYLDISACCHARIDE 4'-KINASE"/>
    <property type="match status" value="1"/>
</dbReference>
<evidence type="ECO:0000256" key="8">
    <source>
        <dbReference type="ARBA" id="ARBA00022741"/>
    </source>
</evidence>
<gene>
    <name evidence="13 14" type="primary">lpxK</name>
    <name evidence="14" type="ORF">AB6713_19670</name>
</gene>
<keyword evidence="10 13" id="KW-0067">ATP-binding</keyword>
<dbReference type="InterPro" id="IPR003758">
    <property type="entry name" value="LpxK"/>
</dbReference>